<feature type="compositionally biased region" description="Pro residues" evidence="1">
    <location>
        <begin position="120"/>
        <end position="129"/>
    </location>
</feature>
<accession>A0A919PL83</accession>
<dbReference type="RefSeq" id="WP_203848614.1">
    <property type="nucleotide sequence ID" value="NZ_BONQ01000077.1"/>
</dbReference>
<keyword evidence="2" id="KW-1133">Transmembrane helix</keyword>
<evidence type="ECO:0000256" key="1">
    <source>
        <dbReference type="SAM" id="MobiDB-lite"/>
    </source>
</evidence>
<feature type="transmembrane region" description="Helical" evidence="2">
    <location>
        <begin position="22"/>
        <end position="42"/>
    </location>
</feature>
<proteinExistence type="predicted"/>
<keyword evidence="2" id="KW-0472">Membrane</keyword>
<sequence length="220" mass="22133">MSDSLAPDIAEQLRELDGGRPAGVTALLVAAAGPALPAELAGEESALRAFRLARRARRKRRRAGLIAGVAVVVASLGGTGYAAAGDHLPGPVQHTVESLFDGQDAAPSTVPGAAGRPATAPAPAPPASWSPPGRVEALCRAWEAARADPHAAQVTGEDRRALAHAASGDTGINDFCRAVLGTPYVTTATAANGRQGTAKPGNADPGGGPNRTHPVKPSHP</sequence>
<dbReference type="Proteomes" id="UP000660611">
    <property type="component" value="Unassembled WGS sequence"/>
</dbReference>
<evidence type="ECO:0000313" key="4">
    <source>
        <dbReference type="Proteomes" id="UP000660611"/>
    </source>
</evidence>
<dbReference type="AlphaFoldDB" id="A0A919PL83"/>
<feature type="transmembrane region" description="Helical" evidence="2">
    <location>
        <begin position="63"/>
        <end position="84"/>
    </location>
</feature>
<evidence type="ECO:0000256" key="2">
    <source>
        <dbReference type="SAM" id="Phobius"/>
    </source>
</evidence>
<dbReference type="EMBL" id="BONQ01000077">
    <property type="protein sequence ID" value="GIG46860.1"/>
    <property type="molecule type" value="Genomic_DNA"/>
</dbReference>
<protein>
    <submittedName>
        <fullName evidence="3">Uncharacterized protein</fullName>
    </submittedName>
</protein>
<feature type="region of interest" description="Disordered" evidence="1">
    <location>
        <begin position="188"/>
        <end position="220"/>
    </location>
</feature>
<organism evidence="3 4">
    <name type="scientific">Dactylosporangium siamense</name>
    <dbReference type="NCBI Taxonomy" id="685454"/>
    <lineage>
        <taxon>Bacteria</taxon>
        <taxon>Bacillati</taxon>
        <taxon>Actinomycetota</taxon>
        <taxon>Actinomycetes</taxon>
        <taxon>Micromonosporales</taxon>
        <taxon>Micromonosporaceae</taxon>
        <taxon>Dactylosporangium</taxon>
    </lineage>
</organism>
<keyword evidence="2" id="KW-0812">Transmembrane</keyword>
<feature type="region of interest" description="Disordered" evidence="1">
    <location>
        <begin position="102"/>
        <end position="132"/>
    </location>
</feature>
<name>A0A919PL83_9ACTN</name>
<evidence type="ECO:0000313" key="3">
    <source>
        <dbReference type="EMBL" id="GIG46860.1"/>
    </source>
</evidence>
<reference evidence="3" key="1">
    <citation type="submission" date="2021-01" db="EMBL/GenBank/DDBJ databases">
        <title>Whole genome shotgun sequence of Dactylosporangium siamense NBRC 106093.</title>
        <authorList>
            <person name="Komaki H."/>
            <person name="Tamura T."/>
        </authorList>
    </citation>
    <scope>NUCLEOTIDE SEQUENCE</scope>
    <source>
        <strain evidence="3">NBRC 106093</strain>
    </source>
</reference>
<comment type="caution">
    <text evidence="3">The sequence shown here is derived from an EMBL/GenBank/DDBJ whole genome shotgun (WGS) entry which is preliminary data.</text>
</comment>
<gene>
    <name evidence="3" type="ORF">Dsi01nite_049010</name>
</gene>
<keyword evidence="4" id="KW-1185">Reference proteome</keyword>